<name>A0A3M0L320_HIRRU</name>
<dbReference type="PANTHER" id="PTHR37984:SF5">
    <property type="entry name" value="PROTEIN NYNRIN-LIKE"/>
    <property type="match status" value="1"/>
</dbReference>
<organism evidence="2 3">
    <name type="scientific">Hirundo rustica rustica</name>
    <dbReference type="NCBI Taxonomy" id="333673"/>
    <lineage>
        <taxon>Eukaryota</taxon>
        <taxon>Metazoa</taxon>
        <taxon>Chordata</taxon>
        <taxon>Craniata</taxon>
        <taxon>Vertebrata</taxon>
        <taxon>Euteleostomi</taxon>
        <taxon>Archelosauria</taxon>
        <taxon>Archosauria</taxon>
        <taxon>Dinosauria</taxon>
        <taxon>Saurischia</taxon>
        <taxon>Theropoda</taxon>
        <taxon>Coelurosauria</taxon>
        <taxon>Aves</taxon>
        <taxon>Neognathae</taxon>
        <taxon>Neoaves</taxon>
        <taxon>Telluraves</taxon>
        <taxon>Australaves</taxon>
        <taxon>Passeriformes</taxon>
        <taxon>Sylvioidea</taxon>
        <taxon>Hirundinidae</taxon>
        <taxon>Hirundo</taxon>
    </lineage>
</organism>
<accession>A0A3M0L320</accession>
<dbReference type="Proteomes" id="UP000269221">
    <property type="component" value="Unassembled WGS sequence"/>
</dbReference>
<dbReference type="InterPro" id="IPR050951">
    <property type="entry name" value="Retrovirus_Pol_polyprotein"/>
</dbReference>
<keyword evidence="3" id="KW-1185">Reference proteome</keyword>
<dbReference type="OrthoDB" id="775972at2759"/>
<dbReference type="InterPro" id="IPR001584">
    <property type="entry name" value="Integrase_cat-core"/>
</dbReference>
<evidence type="ECO:0000313" key="3">
    <source>
        <dbReference type="Proteomes" id="UP000269221"/>
    </source>
</evidence>
<proteinExistence type="predicted"/>
<dbReference type="Pfam" id="PF00665">
    <property type="entry name" value="rve"/>
    <property type="match status" value="1"/>
</dbReference>
<protein>
    <recommendedName>
        <fullName evidence="1">Integrase catalytic domain-containing protein</fullName>
    </recommendedName>
</protein>
<evidence type="ECO:0000259" key="1">
    <source>
        <dbReference type="PROSITE" id="PS50994"/>
    </source>
</evidence>
<dbReference type="InterPro" id="IPR036397">
    <property type="entry name" value="RNaseH_sf"/>
</dbReference>
<sequence>MCAAIKQTKRVKLLWYGGRWSKYKYGEAWQVDYITLPQTRQGRRDVLTMVEATTGWLETYPVPHATAHNTILGLEKQVLWRHGTPERIESDYGTHFTNSLINNWAREHGIEWVYHIPYHAPASGKVERYNGLLKTTLKALGGGSFKNWEQHLAKATWLVNTRGSTNRAGPAQSESLHIVDGEKVPVVHLIVSYQGEKCPIKDGTLVYIYFYYSTVHPLPAMISSAIVRKKIFKLNAKKPSKLSHKLDRSNDPFATSQKFHCVADLFRYKVSVFQSTGISPDGHKCSNIMDSDLASTLASFIRTLGCISSGLIDACAPRFLRSLVVVTMVEILKDLVGLFFFLVPESRFSGGRIDYLLGQLEFCFPKMCPAVGVTEQSSNSFTCVWHNPKLGTTLDPEIIQYISRSTGALSLVGSVPVAHLSKQEVRKLSSTHSRKPPRLPPLYCVEYPVDIWQVGASNKTILKYLTVEFILVVWPVRDSHQRICLVGLSRDFHSYTLNLIVTVLKLYTL</sequence>
<dbReference type="EMBL" id="QRBI01000097">
    <property type="protein sequence ID" value="RMC18194.1"/>
    <property type="molecule type" value="Genomic_DNA"/>
</dbReference>
<comment type="caution">
    <text evidence="2">The sequence shown here is derived from an EMBL/GenBank/DDBJ whole genome shotgun (WGS) entry which is preliminary data.</text>
</comment>
<dbReference type="AlphaFoldDB" id="A0A3M0L320"/>
<dbReference type="PANTHER" id="PTHR37984">
    <property type="entry name" value="PROTEIN CBG26694"/>
    <property type="match status" value="1"/>
</dbReference>
<dbReference type="Gene3D" id="3.30.420.10">
    <property type="entry name" value="Ribonuclease H-like superfamily/Ribonuclease H"/>
    <property type="match status" value="1"/>
</dbReference>
<dbReference type="InterPro" id="IPR012337">
    <property type="entry name" value="RNaseH-like_sf"/>
</dbReference>
<reference evidence="2 3" key="1">
    <citation type="submission" date="2018-07" db="EMBL/GenBank/DDBJ databases">
        <title>A high quality draft genome assembly of the barn swallow (H. rustica rustica).</title>
        <authorList>
            <person name="Formenti G."/>
            <person name="Chiara M."/>
            <person name="Poveda L."/>
            <person name="Francoijs K.-J."/>
            <person name="Bonisoli-Alquati A."/>
            <person name="Canova L."/>
            <person name="Gianfranceschi L."/>
            <person name="Horner D.S."/>
            <person name="Saino N."/>
        </authorList>
    </citation>
    <scope>NUCLEOTIDE SEQUENCE [LARGE SCALE GENOMIC DNA]</scope>
    <source>
        <strain evidence="2">Chelidonia</strain>
        <tissue evidence="2">Blood</tissue>
    </source>
</reference>
<gene>
    <name evidence="2" type="ORF">DUI87_05075</name>
</gene>
<feature type="domain" description="Integrase catalytic" evidence="1">
    <location>
        <begin position="21"/>
        <end position="180"/>
    </location>
</feature>
<dbReference type="GO" id="GO:0015074">
    <property type="term" value="P:DNA integration"/>
    <property type="evidence" value="ECO:0007669"/>
    <property type="project" value="InterPro"/>
</dbReference>
<evidence type="ECO:0000313" key="2">
    <source>
        <dbReference type="EMBL" id="RMC18194.1"/>
    </source>
</evidence>
<dbReference type="GO" id="GO:0003676">
    <property type="term" value="F:nucleic acid binding"/>
    <property type="evidence" value="ECO:0007669"/>
    <property type="project" value="InterPro"/>
</dbReference>
<dbReference type="PROSITE" id="PS50994">
    <property type="entry name" value="INTEGRASE"/>
    <property type="match status" value="1"/>
</dbReference>
<dbReference type="SUPFAM" id="SSF53098">
    <property type="entry name" value="Ribonuclease H-like"/>
    <property type="match status" value="1"/>
</dbReference>